<evidence type="ECO:0000313" key="5">
    <source>
        <dbReference type="EMBL" id="STX51789.1"/>
    </source>
</evidence>
<protein>
    <submittedName>
        <fullName evidence="5">6,7-dimethyl-8-ribityllumazine synthase</fullName>
        <ecNumber evidence="5">2.5.1.9</ecNumber>
    </submittedName>
</protein>
<keyword evidence="3" id="KW-0686">Riboflavin biosynthesis</keyword>
<dbReference type="GO" id="GO:0004746">
    <property type="term" value="F:riboflavin synthase activity"/>
    <property type="evidence" value="ECO:0007669"/>
    <property type="project" value="UniProtKB-EC"/>
</dbReference>
<dbReference type="GO" id="GO:0009231">
    <property type="term" value="P:riboflavin biosynthetic process"/>
    <property type="evidence" value="ECO:0007669"/>
    <property type="project" value="UniProtKB-UniPathway"/>
</dbReference>
<dbReference type="EC" id="2.5.1.9" evidence="5"/>
<dbReference type="GO" id="GO:0009349">
    <property type="term" value="C:riboflavin synthase complex"/>
    <property type="evidence" value="ECO:0007669"/>
    <property type="project" value="InterPro"/>
</dbReference>
<dbReference type="InterPro" id="IPR036467">
    <property type="entry name" value="LS/RS_sf"/>
</dbReference>
<keyword evidence="4 5" id="KW-0808">Transferase</keyword>
<name>A0A378JNK8_9GAMM</name>
<dbReference type="AlphaFoldDB" id="A0A378JNK8"/>
<evidence type="ECO:0000256" key="2">
    <source>
        <dbReference type="ARBA" id="ARBA00007424"/>
    </source>
</evidence>
<comment type="similarity">
    <text evidence="2">Belongs to the DMRL synthase family.</text>
</comment>
<dbReference type="OrthoDB" id="5642428at2"/>
<dbReference type="Gene3D" id="3.40.50.960">
    <property type="entry name" value="Lumazine/riboflavin synthase"/>
    <property type="match status" value="1"/>
</dbReference>
<dbReference type="Proteomes" id="UP000254794">
    <property type="component" value="Unassembled WGS sequence"/>
</dbReference>
<gene>
    <name evidence="5" type="primary">ribH</name>
    <name evidence="5" type="ORF">NCTC13316_01887</name>
</gene>
<evidence type="ECO:0000256" key="1">
    <source>
        <dbReference type="ARBA" id="ARBA00005104"/>
    </source>
</evidence>
<comment type="pathway">
    <text evidence="1">Cofactor biosynthesis; riboflavin biosynthesis.</text>
</comment>
<sequence>MAKILIVSSNIHPELSVKQLQNSLDIIKDTSYQYQVESIKAGSYEIPFVINHYHNKNPFDGYIALGLILKKNLDHYHYIMNHVSTCFTQFALQGMIVGNGIITGLSLEELETNLDSKDPCLCGYISAFNAVNSLIKFKSVN</sequence>
<evidence type="ECO:0000256" key="4">
    <source>
        <dbReference type="ARBA" id="ARBA00022679"/>
    </source>
</evidence>
<dbReference type="Pfam" id="PF00885">
    <property type="entry name" value="DMRL_synthase"/>
    <property type="match status" value="1"/>
</dbReference>
<evidence type="ECO:0000313" key="6">
    <source>
        <dbReference type="Proteomes" id="UP000254794"/>
    </source>
</evidence>
<organism evidence="5 6">
    <name type="scientific">Legionella busanensis</name>
    <dbReference type="NCBI Taxonomy" id="190655"/>
    <lineage>
        <taxon>Bacteria</taxon>
        <taxon>Pseudomonadati</taxon>
        <taxon>Pseudomonadota</taxon>
        <taxon>Gammaproteobacteria</taxon>
        <taxon>Legionellales</taxon>
        <taxon>Legionellaceae</taxon>
        <taxon>Legionella</taxon>
    </lineage>
</organism>
<dbReference type="InterPro" id="IPR002180">
    <property type="entry name" value="LS/RS"/>
</dbReference>
<reference evidence="5 6" key="1">
    <citation type="submission" date="2018-06" db="EMBL/GenBank/DDBJ databases">
        <authorList>
            <consortium name="Pathogen Informatics"/>
            <person name="Doyle S."/>
        </authorList>
    </citation>
    <scope>NUCLEOTIDE SEQUENCE [LARGE SCALE GENOMIC DNA]</scope>
    <source>
        <strain evidence="5 6">NCTC13316</strain>
    </source>
</reference>
<dbReference type="RefSeq" id="WP_115331399.1">
    <property type="nucleotide sequence ID" value="NZ_CAAAHP010000002.1"/>
</dbReference>
<proteinExistence type="inferred from homology"/>
<dbReference type="SUPFAM" id="SSF52121">
    <property type="entry name" value="Lumazine synthase"/>
    <property type="match status" value="1"/>
</dbReference>
<accession>A0A378JNK8</accession>
<dbReference type="UniPathway" id="UPA00275"/>
<dbReference type="EMBL" id="UGOD01000001">
    <property type="protein sequence ID" value="STX51789.1"/>
    <property type="molecule type" value="Genomic_DNA"/>
</dbReference>
<keyword evidence="6" id="KW-1185">Reference proteome</keyword>
<evidence type="ECO:0000256" key="3">
    <source>
        <dbReference type="ARBA" id="ARBA00022619"/>
    </source>
</evidence>